<dbReference type="Gene3D" id="3.30.70.1230">
    <property type="entry name" value="Nucleotide cyclase"/>
    <property type="match status" value="1"/>
</dbReference>
<gene>
    <name evidence="4" type="ORF">FHU29_002013</name>
</gene>
<dbReference type="EMBL" id="JACHWS010000002">
    <property type="protein sequence ID" value="MBB3037564.1"/>
    <property type="molecule type" value="Genomic_DNA"/>
</dbReference>
<keyword evidence="4" id="KW-0456">Lyase</keyword>
<dbReference type="CDD" id="cd07302">
    <property type="entry name" value="CHD"/>
    <property type="match status" value="1"/>
</dbReference>
<dbReference type="EC" id="4.6.1.1" evidence="4"/>
<feature type="domain" description="Guanylate cyclase" evidence="3">
    <location>
        <begin position="112"/>
        <end position="224"/>
    </location>
</feature>
<dbReference type="InterPro" id="IPR050697">
    <property type="entry name" value="Adenylyl/Guanylyl_Cyclase_3/4"/>
</dbReference>
<dbReference type="AlphaFoldDB" id="A0A839RN38"/>
<evidence type="ECO:0000256" key="1">
    <source>
        <dbReference type="ARBA" id="ARBA00005381"/>
    </source>
</evidence>
<dbReference type="InterPro" id="IPR029787">
    <property type="entry name" value="Nucleotide_cyclase"/>
</dbReference>
<comment type="caution">
    <text evidence="4">The sequence shown here is derived from an EMBL/GenBank/DDBJ whole genome shotgun (WGS) entry which is preliminary data.</text>
</comment>
<dbReference type="GO" id="GO:0006171">
    <property type="term" value="P:cAMP biosynthetic process"/>
    <property type="evidence" value="ECO:0007669"/>
    <property type="project" value="TreeGrafter"/>
</dbReference>
<dbReference type="PANTHER" id="PTHR43081">
    <property type="entry name" value="ADENYLATE CYCLASE, TERMINAL-DIFFERENTIATION SPECIFIC-RELATED"/>
    <property type="match status" value="1"/>
</dbReference>
<comment type="similarity">
    <text evidence="1">Belongs to the adenylyl cyclase class-3 family.</text>
</comment>
<proteinExistence type="inferred from homology"/>
<organism evidence="4 5">
    <name type="scientific">Hoyosella altamirensis</name>
    <dbReference type="NCBI Taxonomy" id="616997"/>
    <lineage>
        <taxon>Bacteria</taxon>
        <taxon>Bacillati</taxon>
        <taxon>Actinomycetota</taxon>
        <taxon>Actinomycetes</taxon>
        <taxon>Mycobacteriales</taxon>
        <taxon>Hoyosellaceae</taxon>
        <taxon>Hoyosella</taxon>
    </lineage>
</organism>
<name>A0A839RN38_9ACTN</name>
<dbReference type="SMART" id="SM00044">
    <property type="entry name" value="CYCc"/>
    <property type="match status" value="1"/>
</dbReference>
<dbReference type="RefSeq" id="WP_064441015.1">
    <property type="nucleotide sequence ID" value="NZ_BDDI01000011.1"/>
</dbReference>
<feature type="region of interest" description="Disordered" evidence="2">
    <location>
        <begin position="1"/>
        <end position="32"/>
    </location>
</feature>
<sequence length="285" mass="30459">MTDNAPEPAASPAEDSQSDAGHGLTEWLQRTDQSPQLVGLARRMRRALPGDPGFGDPLSTAGKGSPGRIARVMERVLDPAPGTAREVSLGALQVWQAVLERCGRGRGTREVTIVFTDLVGFSTWALEAGDDAALRLLRKVARCVETEINDHRGQVVKRMGDGLMAIFPAPSLAIEAIVKARRALKAVEESGYKPKMRVGIHTGSPRAIGDDWLGVDVNVAARIMESGGNGGLVISGETLDALGDEALEAMGLVAKPHRRFLKVKMAGVPEGVRLYTIKRRKAEAS</sequence>
<dbReference type="SUPFAM" id="SSF55073">
    <property type="entry name" value="Nucleotide cyclase"/>
    <property type="match status" value="1"/>
</dbReference>
<dbReference type="InterPro" id="IPR001054">
    <property type="entry name" value="A/G_cyclase"/>
</dbReference>
<reference evidence="4 5" key="1">
    <citation type="submission" date="2020-08" db="EMBL/GenBank/DDBJ databases">
        <title>Sequencing the genomes of 1000 actinobacteria strains.</title>
        <authorList>
            <person name="Klenk H.-P."/>
        </authorList>
    </citation>
    <scope>NUCLEOTIDE SEQUENCE [LARGE SCALE GENOMIC DNA]</scope>
    <source>
        <strain evidence="4 5">DSM 45258</strain>
    </source>
</reference>
<evidence type="ECO:0000259" key="3">
    <source>
        <dbReference type="PROSITE" id="PS50125"/>
    </source>
</evidence>
<dbReference type="Pfam" id="PF00211">
    <property type="entry name" value="Guanylate_cyc"/>
    <property type="match status" value="1"/>
</dbReference>
<accession>A0A839RN38</accession>
<dbReference type="GO" id="GO:0004016">
    <property type="term" value="F:adenylate cyclase activity"/>
    <property type="evidence" value="ECO:0007669"/>
    <property type="project" value="UniProtKB-EC"/>
</dbReference>
<keyword evidence="5" id="KW-1185">Reference proteome</keyword>
<evidence type="ECO:0000313" key="4">
    <source>
        <dbReference type="EMBL" id="MBB3037564.1"/>
    </source>
</evidence>
<evidence type="ECO:0000256" key="2">
    <source>
        <dbReference type="SAM" id="MobiDB-lite"/>
    </source>
</evidence>
<dbReference type="PANTHER" id="PTHR43081:SF19">
    <property type="entry name" value="PH-SENSITIVE ADENYLATE CYCLASE RV1264"/>
    <property type="match status" value="1"/>
</dbReference>
<evidence type="ECO:0000313" key="5">
    <source>
        <dbReference type="Proteomes" id="UP000567922"/>
    </source>
</evidence>
<protein>
    <submittedName>
        <fullName evidence="4">Adenylate cyclase</fullName>
        <ecNumber evidence="4">4.6.1.1</ecNumber>
    </submittedName>
</protein>
<dbReference type="GO" id="GO:0035556">
    <property type="term" value="P:intracellular signal transduction"/>
    <property type="evidence" value="ECO:0007669"/>
    <property type="project" value="InterPro"/>
</dbReference>
<dbReference type="Proteomes" id="UP000567922">
    <property type="component" value="Unassembled WGS sequence"/>
</dbReference>
<feature type="compositionally biased region" description="Low complexity" evidence="2">
    <location>
        <begin position="1"/>
        <end position="20"/>
    </location>
</feature>
<dbReference type="PROSITE" id="PS50125">
    <property type="entry name" value="GUANYLATE_CYCLASE_2"/>
    <property type="match status" value="1"/>
</dbReference>